<evidence type="ECO:0000313" key="3">
    <source>
        <dbReference type="EMBL" id="RDI25282.1"/>
    </source>
</evidence>
<reference evidence="3 4" key="1">
    <citation type="submission" date="2018-07" db="EMBL/GenBank/DDBJ databases">
        <title>Genomic Encyclopedia of Type Strains, Phase IV (KMG-IV): sequencing the most valuable type-strain genomes for metagenomic binning, comparative biology and taxonomic classification.</title>
        <authorList>
            <person name="Goeker M."/>
        </authorList>
    </citation>
    <scope>NUCLEOTIDE SEQUENCE [LARGE SCALE GENOMIC DNA]</scope>
    <source>
        <strain evidence="3 4">DSM 21352</strain>
    </source>
</reference>
<dbReference type="GO" id="GO:0003824">
    <property type="term" value="F:catalytic activity"/>
    <property type="evidence" value="ECO:0007669"/>
    <property type="project" value="InterPro"/>
</dbReference>
<proteinExistence type="inferred from homology"/>
<dbReference type="PROSITE" id="PS00166">
    <property type="entry name" value="ENOYL_COA_HYDRATASE"/>
    <property type="match status" value="1"/>
</dbReference>
<dbReference type="OrthoDB" id="9777711at2"/>
<dbReference type="RefSeq" id="WP_114803088.1">
    <property type="nucleotide sequence ID" value="NZ_QQAV01000004.1"/>
</dbReference>
<dbReference type="SUPFAM" id="SSF52096">
    <property type="entry name" value="ClpP/crotonase"/>
    <property type="match status" value="1"/>
</dbReference>
<dbReference type="Pfam" id="PF00378">
    <property type="entry name" value="ECH_1"/>
    <property type="match status" value="1"/>
</dbReference>
<dbReference type="Gene3D" id="1.10.12.10">
    <property type="entry name" value="Lyase 2-enoyl-coa Hydratase, Chain A, domain 2"/>
    <property type="match status" value="1"/>
</dbReference>
<evidence type="ECO:0000313" key="4">
    <source>
        <dbReference type="Proteomes" id="UP000255265"/>
    </source>
</evidence>
<comment type="similarity">
    <text evidence="1 2">Belongs to the enoyl-CoA hydratase/isomerase family.</text>
</comment>
<sequence length="261" mass="27154">MSDDASPLLTSREGAVAILRFNRPQALNAIDVPMAQAFLAAVRGLAADPGVRALLLCGEGKGFMAGGDLGVLSADPQGGAAALIGPLHEALQLLATLDLPVVAQVHGVAAGAGLSLMLQADFVLAAKGTRFNLAYVNIGASCDVGASWALPRWVGLRRALEIALLGDMLDTEAAERMGLINRVVEADALPAEALALAQRLAAGPTRALGQLRRLLRGSVERDLPAQLAAEEEAFQVCAATADFREGVDAFFARRKPAFQGR</sequence>
<dbReference type="Gene3D" id="3.90.226.10">
    <property type="entry name" value="2-enoyl-CoA Hydratase, Chain A, domain 1"/>
    <property type="match status" value="1"/>
</dbReference>
<dbReference type="EMBL" id="QQAV01000004">
    <property type="protein sequence ID" value="RDI25282.1"/>
    <property type="molecule type" value="Genomic_DNA"/>
</dbReference>
<dbReference type="Proteomes" id="UP000255265">
    <property type="component" value="Unassembled WGS sequence"/>
</dbReference>
<dbReference type="InterPro" id="IPR018376">
    <property type="entry name" value="Enoyl-CoA_hyd/isom_CS"/>
</dbReference>
<dbReference type="PANTHER" id="PTHR43459:SF1">
    <property type="entry name" value="EG:BACN32G11.4 PROTEIN"/>
    <property type="match status" value="1"/>
</dbReference>
<dbReference type="PANTHER" id="PTHR43459">
    <property type="entry name" value="ENOYL-COA HYDRATASE"/>
    <property type="match status" value="1"/>
</dbReference>
<dbReference type="InterPro" id="IPR029045">
    <property type="entry name" value="ClpP/crotonase-like_dom_sf"/>
</dbReference>
<evidence type="ECO:0000256" key="2">
    <source>
        <dbReference type="RuleBase" id="RU003707"/>
    </source>
</evidence>
<keyword evidence="4" id="KW-1185">Reference proteome</keyword>
<dbReference type="InterPro" id="IPR001753">
    <property type="entry name" value="Enoyl-CoA_hydra/iso"/>
</dbReference>
<gene>
    <name evidence="3" type="ORF">DFR41_104342</name>
</gene>
<name>A0A370FFT9_9BURK</name>
<dbReference type="CDD" id="cd06558">
    <property type="entry name" value="crotonase-like"/>
    <property type="match status" value="1"/>
</dbReference>
<dbReference type="STRING" id="433924.NS331_06405"/>
<dbReference type="InterPro" id="IPR014748">
    <property type="entry name" value="Enoyl-CoA_hydra_C"/>
</dbReference>
<comment type="caution">
    <text evidence="3">The sequence shown here is derived from an EMBL/GenBank/DDBJ whole genome shotgun (WGS) entry which is preliminary data.</text>
</comment>
<accession>A0A370FFT9</accession>
<organism evidence="3 4">
    <name type="scientific">Pseudacidovorax intermedius</name>
    <dbReference type="NCBI Taxonomy" id="433924"/>
    <lineage>
        <taxon>Bacteria</taxon>
        <taxon>Pseudomonadati</taxon>
        <taxon>Pseudomonadota</taxon>
        <taxon>Betaproteobacteria</taxon>
        <taxon>Burkholderiales</taxon>
        <taxon>Comamonadaceae</taxon>
        <taxon>Pseudacidovorax</taxon>
    </lineage>
</organism>
<evidence type="ECO:0000256" key="1">
    <source>
        <dbReference type="ARBA" id="ARBA00005254"/>
    </source>
</evidence>
<protein>
    <submittedName>
        <fullName evidence="3">Enoyl-CoA hydratase</fullName>
    </submittedName>
</protein>
<dbReference type="AlphaFoldDB" id="A0A370FFT9"/>